<organism evidence="2 3">
    <name type="scientific">Bdellovibrio reynosensis</name>
    <dbReference type="NCBI Taxonomy" id="2835041"/>
    <lineage>
        <taxon>Bacteria</taxon>
        <taxon>Pseudomonadati</taxon>
        <taxon>Bdellovibrionota</taxon>
        <taxon>Bdellovibrionia</taxon>
        <taxon>Bdellovibrionales</taxon>
        <taxon>Pseudobdellovibrionaceae</taxon>
        <taxon>Bdellovibrio</taxon>
    </lineage>
</organism>
<evidence type="ECO:0000313" key="2">
    <source>
        <dbReference type="EMBL" id="UOF02128.1"/>
    </source>
</evidence>
<dbReference type="InterPro" id="IPR009305">
    <property type="entry name" value="Mpo1-like"/>
</dbReference>
<reference evidence="2" key="1">
    <citation type="submission" date="2022-03" db="EMBL/GenBank/DDBJ databases">
        <title>Genome Identification and Characterization of new species Bdellovibrio reynosense LBG001 sp. nov. from a Mexico soil sample.</title>
        <authorList>
            <person name="Camilli A."/>
            <person name="Ajao Y."/>
            <person name="Guo X."/>
        </authorList>
    </citation>
    <scope>NUCLEOTIDE SEQUENCE</scope>
    <source>
        <strain evidence="2">LBG001</strain>
    </source>
</reference>
<feature type="transmembrane region" description="Helical" evidence="1">
    <location>
        <begin position="46"/>
        <end position="65"/>
    </location>
</feature>
<name>A0ABY4CF03_9BACT</name>
<dbReference type="Proteomes" id="UP000830116">
    <property type="component" value="Chromosome"/>
</dbReference>
<keyword evidence="1" id="KW-1133">Transmembrane helix</keyword>
<proteinExistence type="predicted"/>
<accession>A0ABY4CF03</accession>
<evidence type="ECO:0000313" key="3">
    <source>
        <dbReference type="Proteomes" id="UP000830116"/>
    </source>
</evidence>
<gene>
    <name evidence="2" type="ORF">MNR06_04060</name>
</gene>
<feature type="transmembrane region" description="Helical" evidence="1">
    <location>
        <begin position="23"/>
        <end position="40"/>
    </location>
</feature>
<keyword evidence="1" id="KW-0812">Transmembrane</keyword>
<evidence type="ECO:0000256" key="1">
    <source>
        <dbReference type="SAM" id="Phobius"/>
    </source>
</evidence>
<dbReference type="PANTHER" id="PTHR34205">
    <property type="entry name" value="TRANSMEMBRANE PROTEIN"/>
    <property type="match status" value="1"/>
</dbReference>
<sequence>MNSFKDFWPFYLGEHSNPLNRRIHFVGTFLVHVIVAFALVKQNWGLLWLLPVVGYGFAWVGHFFVQKNRPATFKYPLWSLIGDFKMFYLMCMGRLWKEDR</sequence>
<dbReference type="PANTHER" id="PTHR34205:SF2">
    <property type="entry name" value="DUF962 DOMAIN-CONTAINING PROTEIN"/>
    <property type="match status" value="1"/>
</dbReference>
<dbReference type="EMBL" id="CP093442">
    <property type="protein sequence ID" value="UOF02128.1"/>
    <property type="molecule type" value="Genomic_DNA"/>
</dbReference>
<keyword evidence="1" id="KW-0472">Membrane</keyword>
<protein>
    <submittedName>
        <fullName evidence="2">DUF962 domain-containing protein</fullName>
    </submittedName>
</protein>
<dbReference type="RefSeq" id="WP_243538887.1">
    <property type="nucleotide sequence ID" value="NZ_CP093442.1"/>
</dbReference>
<dbReference type="Pfam" id="PF06127">
    <property type="entry name" value="Mpo1-like"/>
    <property type="match status" value="1"/>
</dbReference>
<keyword evidence="3" id="KW-1185">Reference proteome</keyword>